<dbReference type="AlphaFoldDB" id="A0A7W9US85"/>
<dbReference type="Proteomes" id="UP000585836">
    <property type="component" value="Unassembled WGS sequence"/>
</dbReference>
<reference evidence="3 4" key="1">
    <citation type="submission" date="2020-08" db="EMBL/GenBank/DDBJ databases">
        <title>Genomic Encyclopedia of Type Strains, Phase III (KMG-III): the genomes of soil and plant-associated and newly described type strains.</title>
        <authorList>
            <person name="Whitman W."/>
        </authorList>
    </citation>
    <scope>NUCLEOTIDE SEQUENCE [LARGE SCALE GENOMIC DNA]</scope>
    <source>
        <strain evidence="3 4">CECT 3313</strain>
    </source>
</reference>
<evidence type="ECO:0000256" key="1">
    <source>
        <dbReference type="SAM" id="MobiDB-lite"/>
    </source>
</evidence>
<comment type="caution">
    <text evidence="3">The sequence shown here is derived from an EMBL/GenBank/DDBJ whole genome shotgun (WGS) entry which is preliminary data.</text>
</comment>
<feature type="transmembrane region" description="Helical" evidence="2">
    <location>
        <begin position="41"/>
        <end position="60"/>
    </location>
</feature>
<accession>A0A7W9US85</accession>
<keyword evidence="2" id="KW-1133">Transmembrane helix</keyword>
<sequence length="173" mass="18547">MAQAAPAPGGMPRPGRTPQAEGRATDVHARPPDVFDARTHAMARIGVPVVLGLVYGYWVAANNRSGGEITGWNLLLGFVSALVFAVVCMALLALAPRMPREVHALLWSAFVGCAFGFLYSQSGSFLSTQGAGQGSRDDLVRSVLMSLAVAAVTFIVVFYRYYTREDASGRRVR</sequence>
<evidence type="ECO:0000313" key="4">
    <source>
        <dbReference type="Proteomes" id="UP000585836"/>
    </source>
</evidence>
<name>A0A7W9US85_9ACTN</name>
<feature type="transmembrane region" description="Helical" evidence="2">
    <location>
        <begin position="72"/>
        <end position="95"/>
    </location>
</feature>
<feature type="region of interest" description="Disordered" evidence="1">
    <location>
        <begin position="1"/>
        <end position="29"/>
    </location>
</feature>
<organism evidence="3 4">
    <name type="scientific">Streptomyces echinatus</name>
    <dbReference type="NCBI Taxonomy" id="67293"/>
    <lineage>
        <taxon>Bacteria</taxon>
        <taxon>Bacillati</taxon>
        <taxon>Actinomycetota</taxon>
        <taxon>Actinomycetes</taxon>
        <taxon>Kitasatosporales</taxon>
        <taxon>Streptomycetaceae</taxon>
        <taxon>Streptomyces</taxon>
    </lineage>
</organism>
<feature type="transmembrane region" description="Helical" evidence="2">
    <location>
        <begin position="102"/>
        <end position="119"/>
    </location>
</feature>
<dbReference type="RefSeq" id="WP_184967630.1">
    <property type="nucleotide sequence ID" value="NZ_BAAAWF010000066.1"/>
</dbReference>
<protein>
    <submittedName>
        <fullName evidence="3">Uncharacterized protein</fullName>
    </submittedName>
</protein>
<keyword evidence="2" id="KW-0472">Membrane</keyword>
<dbReference type="EMBL" id="JACHJK010000007">
    <property type="protein sequence ID" value="MBB5928771.1"/>
    <property type="molecule type" value="Genomic_DNA"/>
</dbReference>
<gene>
    <name evidence="3" type="ORF">FHS34_004241</name>
</gene>
<feature type="compositionally biased region" description="Low complexity" evidence="1">
    <location>
        <begin position="1"/>
        <end position="19"/>
    </location>
</feature>
<feature type="transmembrane region" description="Helical" evidence="2">
    <location>
        <begin position="139"/>
        <end position="162"/>
    </location>
</feature>
<evidence type="ECO:0000313" key="3">
    <source>
        <dbReference type="EMBL" id="MBB5928771.1"/>
    </source>
</evidence>
<proteinExistence type="predicted"/>
<keyword evidence="2" id="KW-0812">Transmembrane</keyword>
<keyword evidence="4" id="KW-1185">Reference proteome</keyword>
<evidence type="ECO:0000256" key="2">
    <source>
        <dbReference type="SAM" id="Phobius"/>
    </source>
</evidence>